<protein>
    <recommendedName>
        <fullName evidence="1">HTH cro/C1-type domain-containing protein</fullName>
    </recommendedName>
</protein>
<dbReference type="PIRSF" id="PIRSF037724">
    <property type="entry name" value="TF_HTH_MJ1545_prd"/>
    <property type="match status" value="1"/>
</dbReference>
<dbReference type="InterPro" id="IPR010982">
    <property type="entry name" value="Lambda_DNA-bd_dom_sf"/>
</dbReference>
<dbReference type="CDD" id="cd00093">
    <property type="entry name" value="HTH_XRE"/>
    <property type="match status" value="1"/>
</dbReference>
<sequence>MNSGGEISNARGLLAEKIAGEITLSQNPGETLRKWRRNFGITQTDLSNHLKISPSVISDYESGRRKSPGIMIVSKIIDALLRLDESRGCNVLRAYEDMWGDILGLDSICSVCEYQEPLPLNDIAKKLDAEVVYGRTDITIWGYTLIDSLKAIVEMLPDQFQKIYGRSTARALIFTGVHTGRSSMVAVRVSNLKPGAVVLQGMEPVDVDPIAVRIAEVENIPLLTTHFSVDEITSALSKG</sequence>
<organism evidence="2">
    <name type="scientific">hydrocarbon metagenome</name>
    <dbReference type="NCBI Taxonomy" id="938273"/>
    <lineage>
        <taxon>unclassified sequences</taxon>
        <taxon>metagenomes</taxon>
        <taxon>ecological metagenomes</taxon>
    </lineage>
</organism>
<dbReference type="Gene3D" id="1.10.260.40">
    <property type="entry name" value="lambda repressor-like DNA-binding domains"/>
    <property type="match status" value="1"/>
</dbReference>
<dbReference type="SUPFAM" id="SSF47413">
    <property type="entry name" value="lambda repressor-like DNA-binding domains"/>
    <property type="match status" value="1"/>
</dbReference>
<dbReference type="AlphaFoldDB" id="A0A0W8F7I3"/>
<dbReference type="PROSITE" id="PS50943">
    <property type="entry name" value="HTH_CROC1"/>
    <property type="match status" value="1"/>
</dbReference>
<proteinExistence type="predicted"/>
<evidence type="ECO:0000313" key="2">
    <source>
        <dbReference type="EMBL" id="KUG16839.1"/>
    </source>
</evidence>
<dbReference type="EMBL" id="LNQE01001478">
    <property type="protein sequence ID" value="KUG16839.1"/>
    <property type="molecule type" value="Genomic_DNA"/>
</dbReference>
<gene>
    <name evidence="2" type="ORF">ASZ90_013471</name>
</gene>
<evidence type="ECO:0000259" key="1">
    <source>
        <dbReference type="PROSITE" id="PS50943"/>
    </source>
</evidence>
<accession>A0A0W8F7I3</accession>
<reference evidence="2" key="1">
    <citation type="journal article" date="2015" name="Proc. Natl. Acad. Sci. U.S.A.">
        <title>Networks of energetic and metabolic interactions define dynamics in microbial communities.</title>
        <authorList>
            <person name="Embree M."/>
            <person name="Liu J.K."/>
            <person name="Al-Bassam M.M."/>
            <person name="Zengler K."/>
        </authorList>
    </citation>
    <scope>NUCLEOTIDE SEQUENCE</scope>
</reference>
<dbReference type="Pfam" id="PF01381">
    <property type="entry name" value="HTH_3"/>
    <property type="match status" value="1"/>
</dbReference>
<feature type="domain" description="HTH cro/C1-type" evidence="1">
    <location>
        <begin position="32"/>
        <end position="86"/>
    </location>
</feature>
<dbReference type="GO" id="GO:0003677">
    <property type="term" value="F:DNA binding"/>
    <property type="evidence" value="ECO:0007669"/>
    <property type="project" value="InterPro"/>
</dbReference>
<comment type="caution">
    <text evidence="2">The sequence shown here is derived from an EMBL/GenBank/DDBJ whole genome shotgun (WGS) entry which is preliminary data.</text>
</comment>
<dbReference type="InterPro" id="IPR001387">
    <property type="entry name" value="Cro/C1-type_HTH"/>
</dbReference>
<dbReference type="SMART" id="SM00530">
    <property type="entry name" value="HTH_XRE"/>
    <property type="match status" value="1"/>
</dbReference>
<name>A0A0W8F7I3_9ZZZZ</name>
<dbReference type="InterPro" id="IPR017271">
    <property type="entry name" value="Tscrpt_reg_HTH_MJ1545_prd"/>
</dbReference>